<gene>
    <name evidence="4" type="ORF">ARTHRO_20170</name>
</gene>
<organism evidence="4 5">
    <name type="scientific">Limnospira indica PCC 8005</name>
    <dbReference type="NCBI Taxonomy" id="376219"/>
    <lineage>
        <taxon>Bacteria</taxon>
        <taxon>Bacillati</taxon>
        <taxon>Cyanobacteriota</taxon>
        <taxon>Cyanophyceae</taxon>
        <taxon>Oscillatoriophycideae</taxon>
        <taxon>Oscillatoriales</taxon>
        <taxon>Sirenicapillariaceae</taxon>
        <taxon>Limnospira</taxon>
    </lineage>
</organism>
<keyword evidence="2" id="KW-0812">Transmembrane</keyword>
<keyword evidence="2" id="KW-0472">Membrane</keyword>
<evidence type="ECO:0000313" key="4">
    <source>
        <dbReference type="EMBL" id="CDM94636.1"/>
    </source>
</evidence>
<dbReference type="PANTHER" id="PTHR10566">
    <property type="entry name" value="CHAPERONE-ACTIVITY OF BC1 COMPLEX CABC1 -RELATED"/>
    <property type="match status" value="1"/>
</dbReference>
<reference evidence="4 5" key="1">
    <citation type="submission" date="2014-02" db="EMBL/GenBank/DDBJ databases">
        <authorList>
            <person name="Genoscope - CEA"/>
        </authorList>
    </citation>
    <scope>NUCLEOTIDE SEQUENCE [LARGE SCALE GENOMIC DNA]</scope>
    <source>
        <strain evidence="4 5">PCC 8005</strain>
    </source>
</reference>
<sequence length="560" mass="64510">MLTQKTPKPLRWQRSKYSPLTRQIDVFSAAGTFLFYLWWDRLWGNNASATKQKRAKWLIQTMLDLGPTFIKIGQALSTRADILPLEYVAELEKLQDKVPPFSADRAVAIIESELGNSLFSLYREFNERPLAAASLGQVHRAKLHTGEQVIVKVQRPGLKELFDLDMQAVRRVMRFCQRSFAWARLYDLDAIYNEFFMILYQEIDYIKEGKNADRFRDNFDNYSGIIVPKVYWEYTTHKVLTLEYLPGIKVDDRKTLQACGVDIKRVNQLGICCYLKQILQDGFFQADPHPGNIAVSSNGSLIFYDFGMMAEIKALAKDQMIRSFFAVMRKDVDVVIDTLIDIGLVEPMSDMTPVRRLIRFLLDEFTEKPIDFQAFNVIKDELYIMFEQQPFRLPAEMTFLLKSLTTLDGVARALDPEYNLVDCAQPFIKSVTVSKQERGSLVGELTKQARDFINFKFNQPSRAELFISRLEQRIEEGEIKFRVRSIESDRALKRVNFALKTLIHGCWSGFTLISGILLIIAGKNGWAVFFLVIAGVGVVIFLRSLLNLSIRERLDRMAEQ</sequence>
<keyword evidence="4" id="KW-0418">Kinase</keyword>
<evidence type="ECO:0000256" key="1">
    <source>
        <dbReference type="ARBA" id="ARBA00009670"/>
    </source>
</evidence>
<feature type="domain" description="ABC1 atypical kinase-like" evidence="3">
    <location>
        <begin position="93"/>
        <end position="336"/>
    </location>
</feature>
<evidence type="ECO:0000313" key="5">
    <source>
        <dbReference type="Proteomes" id="UP000032946"/>
    </source>
</evidence>
<keyword evidence="4" id="KW-0808">Transferase</keyword>
<keyword evidence="5" id="KW-1185">Reference proteome</keyword>
<dbReference type="CDD" id="cd05121">
    <property type="entry name" value="ABC1_ADCK3-like"/>
    <property type="match status" value="1"/>
</dbReference>
<proteinExistence type="inferred from homology"/>
<accession>A0A9P1NY44</accession>
<dbReference type="PANTHER" id="PTHR10566:SF113">
    <property type="entry name" value="PROTEIN ACTIVITY OF BC1 COMPLEX KINASE 7, CHLOROPLASTIC"/>
    <property type="match status" value="1"/>
</dbReference>
<evidence type="ECO:0000259" key="3">
    <source>
        <dbReference type="Pfam" id="PF03109"/>
    </source>
</evidence>
<feature type="transmembrane region" description="Helical" evidence="2">
    <location>
        <begin position="526"/>
        <end position="546"/>
    </location>
</feature>
<protein>
    <submittedName>
        <fullName evidence="4">Ser/Thr protein kinase of the ABC1 subfamily</fullName>
    </submittedName>
</protein>
<keyword evidence="2" id="KW-1133">Transmembrane helix</keyword>
<dbReference type="RefSeq" id="WP_006626146.1">
    <property type="nucleotide sequence ID" value="NZ_FO818640.1"/>
</dbReference>
<dbReference type="Pfam" id="PF03109">
    <property type="entry name" value="ABC1"/>
    <property type="match status" value="1"/>
</dbReference>
<dbReference type="InterPro" id="IPR050154">
    <property type="entry name" value="UbiB_kinase"/>
</dbReference>
<name>A0A9P1NY44_9CYAN</name>
<dbReference type="EMBL" id="FO818640">
    <property type="protein sequence ID" value="CDM94636.1"/>
    <property type="molecule type" value="Genomic_DNA"/>
</dbReference>
<dbReference type="InterPro" id="IPR011009">
    <property type="entry name" value="Kinase-like_dom_sf"/>
</dbReference>
<dbReference type="SUPFAM" id="SSF56112">
    <property type="entry name" value="Protein kinase-like (PK-like)"/>
    <property type="match status" value="1"/>
</dbReference>
<dbReference type="GO" id="GO:0016301">
    <property type="term" value="F:kinase activity"/>
    <property type="evidence" value="ECO:0007669"/>
    <property type="project" value="UniProtKB-KW"/>
</dbReference>
<comment type="similarity">
    <text evidence="1">Belongs to the protein kinase superfamily. ADCK protein kinase family.</text>
</comment>
<evidence type="ECO:0000256" key="2">
    <source>
        <dbReference type="SAM" id="Phobius"/>
    </source>
</evidence>
<dbReference type="InterPro" id="IPR004147">
    <property type="entry name" value="ABC1_dom"/>
</dbReference>
<dbReference type="AlphaFoldDB" id="A0A9P1NY44"/>
<dbReference type="Proteomes" id="UP000032946">
    <property type="component" value="Chromosome"/>
</dbReference>